<protein>
    <submittedName>
        <fullName evidence="1">Uncharacterized protein</fullName>
    </submittedName>
</protein>
<dbReference type="EMBL" id="JBIRPU010000001">
    <property type="protein sequence ID" value="MFI0791614.1"/>
    <property type="molecule type" value="Genomic_DNA"/>
</dbReference>
<proteinExistence type="predicted"/>
<accession>A0ABW7SD48</accession>
<organism evidence="1 2">
    <name type="scientific">Micromonospora rubida</name>
    <dbReference type="NCBI Taxonomy" id="2697657"/>
    <lineage>
        <taxon>Bacteria</taxon>
        <taxon>Bacillati</taxon>
        <taxon>Actinomycetota</taxon>
        <taxon>Actinomycetes</taxon>
        <taxon>Micromonosporales</taxon>
        <taxon>Micromonosporaceae</taxon>
        <taxon>Micromonospora</taxon>
    </lineage>
</organism>
<gene>
    <name evidence="1" type="ORF">ACH4OY_02770</name>
</gene>
<name>A0ABW7SD48_9ACTN</name>
<keyword evidence="2" id="KW-1185">Reference proteome</keyword>
<evidence type="ECO:0000313" key="1">
    <source>
        <dbReference type="EMBL" id="MFI0791614.1"/>
    </source>
</evidence>
<evidence type="ECO:0000313" key="2">
    <source>
        <dbReference type="Proteomes" id="UP001611075"/>
    </source>
</evidence>
<dbReference type="Proteomes" id="UP001611075">
    <property type="component" value="Unassembled WGS sequence"/>
</dbReference>
<comment type="caution">
    <text evidence="1">The sequence shown here is derived from an EMBL/GenBank/DDBJ whole genome shotgun (WGS) entry which is preliminary data.</text>
</comment>
<reference evidence="1 2" key="1">
    <citation type="submission" date="2024-10" db="EMBL/GenBank/DDBJ databases">
        <title>The Natural Products Discovery Center: Release of the First 8490 Sequenced Strains for Exploring Actinobacteria Biosynthetic Diversity.</title>
        <authorList>
            <person name="Kalkreuter E."/>
            <person name="Kautsar S.A."/>
            <person name="Yang D."/>
            <person name="Bader C.D."/>
            <person name="Teijaro C.N."/>
            <person name="Fluegel L."/>
            <person name="Davis C.M."/>
            <person name="Simpson J.R."/>
            <person name="Lauterbach L."/>
            <person name="Steele A.D."/>
            <person name="Gui C."/>
            <person name="Meng S."/>
            <person name="Li G."/>
            <person name="Viehrig K."/>
            <person name="Ye F."/>
            <person name="Su P."/>
            <person name="Kiefer A.F."/>
            <person name="Nichols A."/>
            <person name="Cepeda A.J."/>
            <person name="Yan W."/>
            <person name="Fan B."/>
            <person name="Jiang Y."/>
            <person name="Adhikari A."/>
            <person name="Zheng C.-J."/>
            <person name="Schuster L."/>
            <person name="Cowan T.M."/>
            <person name="Smanski M.J."/>
            <person name="Chevrette M.G."/>
            <person name="De Carvalho L.P.S."/>
            <person name="Shen B."/>
        </authorList>
    </citation>
    <scope>NUCLEOTIDE SEQUENCE [LARGE SCALE GENOMIC DNA]</scope>
    <source>
        <strain evidence="1 2">NPDC021253</strain>
    </source>
</reference>
<dbReference type="RefSeq" id="WP_387026634.1">
    <property type="nucleotide sequence ID" value="NZ_JBIRPU010000001.1"/>
</dbReference>
<sequence length="352" mass="39198">MEQPEEPLPTPDAAIMKRLGYVRLLFDQAVSQSYAPPPLGFSSVLAFHDVMEFFFVIAVDHAGATQGINLKDAFVDNAKRLRPADGARMSCLDAVNRIGHDRNGFKHNGSIPGPDQIEGARRGATRFLEMNCPRFFGVDFDDISMLHIVTQDDVRARLTAARAAADVDDLPTAMAEVAIAFHQLLSDWGHGKRIGAGSSRETLHLSPYQDHRSRRRISPWYQARDNDAKQAISALLSSVTSAFEETDNELATLRRVLRVQVAGLEMARYARFSMLTPHVDMQFGGELYAVHLDGQYYYSAENYDFCEAFVVDSALRLGATDFSMWTPETYGDVTRAEEAMKVNGGKLPEGWK</sequence>